<dbReference type="SUPFAM" id="SSF52058">
    <property type="entry name" value="L domain-like"/>
    <property type="match status" value="1"/>
</dbReference>
<dbReference type="Pfam" id="PF00395">
    <property type="entry name" value="SLH"/>
    <property type="match status" value="3"/>
</dbReference>
<dbReference type="Gene3D" id="3.80.10.10">
    <property type="entry name" value="Ribonuclease Inhibitor"/>
    <property type="match status" value="2"/>
</dbReference>
<feature type="domain" description="SLH" evidence="5">
    <location>
        <begin position="1299"/>
        <end position="1356"/>
    </location>
</feature>
<dbReference type="EMBL" id="JASJEU010000012">
    <property type="protein sequence ID" value="MDJ1650237.1"/>
    <property type="molecule type" value="Genomic_DNA"/>
</dbReference>
<dbReference type="Gene3D" id="2.60.40.4270">
    <property type="entry name" value="Listeria-Bacteroides repeat domain"/>
    <property type="match status" value="2"/>
</dbReference>
<feature type="domain" description="SLH" evidence="5">
    <location>
        <begin position="1228"/>
        <end position="1295"/>
    </location>
</feature>
<evidence type="ECO:0000256" key="1">
    <source>
        <dbReference type="ARBA" id="ARBA00004196"/>
    </source>
</evidence>
<dbReference type="InterPro" id="IPR032675">
    <property type="entry name" value="LRR_dom_sf"/>
</dbReference>
<evidence type="ECO:0000259" key="5">
    <source>
        <dbReference type="PROSITE" id="PS51272"/>
    </source>
</evidence>
<dbReference type="RefSeq" id="WP_283831589.1">
    <property type="nucleotide sequence ID" value="NZ_JASJEU010000012.1"/>
</dbReference>
<dbReference type="Pfam" id="PF09479">
    <property type="entry name" value="Flg_new"/>
    <property type="match status" value="2"/>
</dbReference>
<accession>A0ABT7DLW7</accession>
<dbReference type="PANTHER" id="PTHR46652:SF3">
    <property type="entry name" value="LEUCINE-RICH REPEAT-CONTAINING PROTEIN 9"/>
    <property type="match status" value="1"/>
</dbReference>
<feature type="region of interest" description="Disordered" evidence="4">
    <location>
        <begin position="1"/>
        <end position="29"/>
    </location>
</feature>
<comment type="caution">
    <text evidence="6">The sequence shown here is derived from an EMBL/GenBank/DDBJ whole genome shotgun (WGS) entry which is preliminary data.</text>
</comment>
<name>A0ABT7DLW7_9ACTN</name>
<gene>
    <name evidence="6" type="ORF">QNJ86_05455</name>
</gene>
<evidence type="ECO:0000313" key="6">
    <source>
        <dbReference type="EMBL" id="MDJ1650237.1"/>
    </source>
</evidence>
<dbReference type="InterPro" id="IPR013378">
    <property type="entry name" value="InlB-like_B-rpt"/>
</dbReference>
<reference evidence="6 7" key="1">
    <citation type="submission" date="2023-05" db="EMBL/GenBank/DDBJ databases">
        <title>Gordonibacter KGMB12511T sp. nov., isolated from faeces of healthy Korean.</title>
        <authorList>
            <person name="Kim H.S."/>
            <person name="Kim J.-S."/>
            <person name="Suh M.K."/>
            <person name="Eom M.K."/>
            <person name="Do H.E."/>
            <person name="Lee J.-S."/>
        </authorList>
    </citation>
    <scope>NUCLEOTIDE SEQUENCE [LARGE SCALE GENOMIC DNA]</scope>
    <source>
        <strain evidence="6 7">KGMB12511</strain>
    </source>
</reference>
<dbReference type="Proteomes" id="UP001232750">
    <property type="component" value="Unassembled WGS sequence"/>
</dbReference>
<evidence type="ECO:0000256" key="2">
    <source>
        <dbReference type="ARBA" id="ARBA00022614"/>
    </source>
</evidence>
<dbReference type="InterPro" id="IPR050836">
    <property type="entry name" value="SDS22/Internalin_LRR"/>
</dbReference>
<protein>
    <submittedName>
        <fullName evidence="6">InlB B-repeat-containing protein</fullName>
    </submittedName>
</protein>
<dbReference type="InterPro" id="IPR042229">
    <property type="entry name" value="Listeria/Bacterioides_rpt_sf"/>
</dbReference>
<dbReference type="NCBIfam" id="TIGR02543">
    <property type="entry name" value="List_Bact_rpt"/>
    <property type="match status" value="1"/>
</dbReference>
<evidence type="ECO:0000313" key="7">
    <source>
        <dbReference type="Proteomes" id="UP001232750"/>
    </source>
</evidence>
<keyword evidence="2" id="KW-0433">Leucine-rich repeat</keyword>
<evidence type="ECO:0000256" key="3">
    <source>
        <dbReference type="ARBA" id="ARBA00022737"/>
    </source>
</evidence>
<sequence>MRQKTRCARKTSSLVSARNPASGASPKSCGGGGGFIEKAYALTSGDWEYSVEGADQDAVATITGYTGTDAAVTLPATVGEEGVKVGSASFERGYTFTNLDCSEVTDLGDLSITHGNLASLNVENCATLKTLICSYNKLTELDITGCEALTYLDCRFNYLTDTEALDTWRDGDAEKGEIHPQYDKETGFAFGSSDKGAVILGWDGRSSTVVLPDKIGDQFVVEAYLSGCGIEVLDISKCYDLAYLDCSRNYIKDMTRILDWATVMGHESNLSPQFHESGFAYEVQDGPDGSGAYIYDYDYARSDGTIVVPASLDGLPVVSVSLYGVACENLDLTSCTDLKSFFSTNSIISSIDASGLTNLEDLYCDRSDVESLSIEGCTSLTSLSCAFNQLSNEAVQALKAKYANASVSPQFDGEGNYQLQINCQPLANFAKSFAVGQGASTFTAELDPGTEGPWHDENPLYTVANVNCWSVQSDNPDIVTATNMDGQKKKGREITLTPQSAGTAKVTIQYNYTGSEFSYHAEASYDVTVVENANVVESFSITSSDPVEFEYIKECPICTGMIKTHGSTCEIPYTVEGENPDDPLTYFEITTNSQVVKCVSQSGIEREGLLGLQAKKVGEDQNVTLSAGKATANMAVTVNEVTDFSGIAFTAVEGVVMPEGSERQPLEMFYLADEASDAFQNSLLSQYHGVEDLIKSVASDKADIVAVGEDGKSLKALKSGQATITLTDKFGKTVECKVTVSTTYAVKHLLQKANDPTTYVEGDSETLRGVAGDLTKAVAKEFAGFALSGEVPKKTIEANNATVVEIKYDRKEYTVTWDANGGEFGDQGSNKEDPVAFGAKPTAPTAPTRDGYVFAGWSPMIPDAMPAEPIKLTAQWVDENAESNIIVSAPESDSGKLSLSDDDANKVAAAVDQVITAVASGESVEGLTDGDIQKVKTVTDAASASGGTVTTLVIAEAKEANPSPRDASPINDKAAEDLGATATVAQYYDLSVNLIVRNDSTEVAVPLTKVGENLTFVLNVNPDVIKNQKVSVVYLHDGVAKLINPQSVDYAEGKVTFASNEYSLYAIVTSDKAPTPPSGGGSATAQKFQVTFESNGGSAVAAQEVESGATVTKPADPTREGYTFAGWFADEALTKAWDFATDKVTAKTTLYAKWTTQSIMFSDVDFNAWYGPAVTFVADSGLMRGYAGTDLFGVGKNLTRAELAVILNRHANPDGDAGYDDVMASTPNNTGMADVEAGVWYTGAANWAVANGVINGKENADGTRSFDPNGNVTFEEMVAMMVNLAVTPDEIAAADMSVLDKFVDVATISDWSRASLAWAAQAGIFNGYDEADGTYIRPLEQITRERAAAVLFNNYA</sequence>
<comment type="subcellular location">
    <subcellularLocation>
        <location evidence="1">Cell envelope</location>
    </subcellularLocation>
</comment>
<evidence type="ECO:0000256" key="4">
    <source>
        <dbReference type="SAM" id="MobiDB-lite"/>
    </source>
</evidence>
<keyword evidence="7" id="KW-1185">Reference proteome</keyword>
<feature type="domain" description="SLH" evidence="5">
    <location>
        <begin position="1157"/>
        <end position="1221"/>
    </location>
</feature>
<dbReference type="PROSITE" id="PS51272">
    <property type="entry name" value="SLH"/>
    <property type="match status" value="3"/>
</dbReference>
<organism evidence="6 7">
    <name type="scientific">Gordonibacter faecis</name>
    <dbReference type="NCBI Taxonomy" id="3047475"/>
    <lineage>
        <taxon>Bacteria</taxon>
        <taxon>Bacillati</taxon>
        <taxon>Actinomycetota</taxon>
        <taxon>Coriobacteriia</taxon>
        <taxon>Eggerthellales</taxon>
        <taxon>Eggerthellaceae</taxon>
        <taxon>Gordonibacter</taxon>
    </lineage>
</organism>
<proteinExistence type="predicted"/>
<keyword evidence="3" id="KW-0677">Repeat</keyword>
<dbReference type="PANTHER" id="PTHR46652">
    <property type="entry name" value="LEUCINE-RICH REPEAT AND IQ DOMAIN-CONTAINING PROTEIN 1-RELATED"/>
    <property type="match status" value="1"/>
</dbReference>
<dbReference type="InterPro" id="IPR001119">
    <property type="entry name" value="SLH_dom"/>
</dbReference>